<dbReference type="Gene3D" id="3.40.30.10">
    <property type="entry name" value="Glutaredoxin"/>
    <property type="match status" value="1"/>
</dbReference>
<dbReference type="GO" id="GO:0005975">
    <property type="term" value="P:carbohydrate metabolic process"/>
    <property type="evidence" value="ECO:0007669"/>
    <property type="project" value="InterPro"/>
</dbReference>
<dbReference type="Proteomes" id="UP000503447">
    <property type="component" value="Chromosome"/>
</dbReference>
<keyword evidence="3" id="KW-1185">Reference proteome</keyword>
<name>A0A6M5YJ38_9BACT</name>
<organism evidence="2 3">
    <name type="scientific">Frigoriglobus tundricola</name>
    <dbReference type="NCBI Taxonomy" id="2774151"/>
    <lineage>
        <taxon>Bacteria</taxon>
        <taxon>Pseudomonadati</taxon>
        <taxon>Planctomycetota</taxon>
        <taxon>Planctomycetia</taxon>
        <taxon>Gemmatales</taxon>
        <taxon>Gemmataceae</taxon>
        <taxon>Frigoriglobus</taxon>
    </lineage>
</organism>
<protein>
    <submittedName>
        <fullName evidence="2">YyaL</fullName>
    </submittedName>
</protein>
<dbReference type="InterPro" id="IPR012341">
    <property type="entry name" value="6hp_glycosidase-like_sf"/>
</dbReference>
<evidence type="ECO:0000313" key="3">
    <source>
        <dbReference type="Proteomes" id="UP000503447"/>
    </source>
</evidence>
<dbReference type="InterPro" id="IPR008928">
    <property type="entry name" value="6-hairpin_glycosidase_sf"/>
</dbReference>
<dbReference type="SUPFAM" id="SSF52833">
    <property type="entry name" value="Thioredoxin-like"/>
    <property type="match status" value="1"/>
</dbReference>
<dbReference type="EMBL" id="CP053452">
    <property type="protein sequence ID" value="QJW93350.1"/>
    <property type="molecule type" value="Genomic_DNA"/>
</dbReference>
<evidence type="ECO:0000259" key="1">
    <source>
        <dbReference type="Pfam" id="PF03190"/>
    </source>
</evidence>
<accession>A0A6M5YJ38</accession>
<dbReference type="RefSeq" id="WP_171469554.1">
    <property type="nucleotide sequence ID" value="NZ_CP053452.2"/>
</dbReference>
<dbReference type="CDD" id="cd02955">
    <property type="entry name" value="SSP411"/>
    <property type="match status" value="1"/>
</dbReference>
<dbReference type="Gene3D" id="1.50.10.10">
    <property type="match status" value="2"/>
</dbReference>
<dbReference type="Pfam" id="PF03190">
    <property type="entry name" value="Thioredox_DsbH"/>
    <property type="match status" value="1"/>
</dbReference>
<dbReference type="PANTHER" id="PTHR42899:SF1">
    <property type="entry name" value="SPERMATOGENESIS-ASSOCIATED PROTEIN 20"/>
    <property type="match status" value="1"/>
</dbReference>
<dbReference type="InterPro" id="IPR024705">
    <property type="entry name" value="Ssp411"/>
</dbReference>
<dbReference type="InterPro" id="IPR036249">
    <property type="entry name" value="Thioredoxin-like_sf"/>
</dbReference>
<dbReference type="AlphaFoldDB" id="A0A6M5YJ38"/>
<dbReference type="PIRSF" id="PIRSF006402">
    <property type="entry name" value="UCP006402_thioredoxin"/>
    <property type="match status" value="1"/>
</dbReference>
<dbReference type="PANTHER" id="PTHR42899">
    <property type="entry name" value="SPERMATOGENESIS-ASSOCIATED PROTEIN 20"/>
    <property type="match status" value="1"/>
</dbReference>
<dbReference type="InterPro" id="IPR004879">
    <property type="entry name" value="Ssp411-like_TRX"/>
</dbReference>
<reference evidence="3" key="1">
    <citation type="submission" date="2020-05" db="EMBL/GenBank/DDBJ databases">
        <title>Frigoriglobus tundricola gen. nov., sp. nov., a psychrotolerant cellulolytic planctomycete of the family Gemmataceae with two divergent copies of 16S rRNA gene.</title>
        <authorList>
            <person name="Kulichevskaya I.S."/>
            <person name="Ivanova A.A."/>
            <person name="Naumoff D.G."/>
            <person name="Beletsky A.V."/>
            <person name="Rijpstra W.I.C."/>
            <person name="Sinninghe Damste J.S."/>
            <person name="Mardanov A.V."/>
            <person name="Ravin N.V."/>
            <person name="Dedysh S.N."/>
        </authorList>
    </citation>
    <scope>NUCLEOTIDE SEQUENCE [LARGE SCALE GENOMIC DNA]</scope>
    <source>
        <strain evidence="3">PL17</strain>
    </source>
</reference>
<evidence type="ECO:0000313" key="2">
    <source>
        <dbReference type="EMBL" id="QJW93350.1"/>
    </source>
</evidence>
<dbReference type="KEGG" id="ftj:FTUN_0856"/>
<proteinExistence type="predicted"/>
<feature type="domain" description="Spermatogenesis-associated protein 20-like TRX" evidence="1">
    <location>
        <begin position="6"/>
        <end position="172"/>
    </location>
</feature>
<sequence length="707" mass="78605">MSAHAPNRLATETSLYLKQHAQNPVDWYPWGPEALARAKELDRPIFLSVGYSACHWCHVMEHESFEDEATAALMNQHFVCIKVDREERPDIDTIYMNALHVLTREGGGWPLSVFLTPDRTPFFAGTYYPPDDRYAAHGRPSFRRLLAEIHNAWVNRRDRVTEIGRTVAEHLQGMSDLAVSATEVSPELLFGALNSLRRSYDPKYGGFGSAPKFPHALELRLLLRLSARFNDPVALDMVKHTLTMMARGGMYDQVGGGFARYSVDAHWLVPHFEKMLYDNALLTSAYVEAYQKTREPFFEQIARETLDYVEREMKIPSAEDPTSKQVAGGAFYSTQDADSEGEEGKFYVWSMGELGTVLGTENAEFACKVWGVTRGGNFEGHNILFRTLADEDEAKSHGMSVTDLQPRLKDVKAKLYEARSRRVWPGRDEKILTAWNGLMISAFAHAGAAFDHLPPGGRYRQTACDAADFLLARMRTPDGRLYRTAGLGQPPKLNGYLEDYAFLADALVTLYEATFNPQWLRASIELAEAMLKHFADPNGPGFFFTADDHEELITRTKDLHDGSTPSGNAMAVTVLLRLAALTGRRDLAEPAERALRGYRETMAEHPAASGQMLIALDFYLGPVQQIVIVGPAAEVDTQRARTAIARAFRPNRVIAFHDPADGAPPAELASLFAGKEPVGGVVTIYVCENFACQAPIVGADAIENFFA</sequence>
<dbReference type="SUPFAM" id="SSF48208">
    <property type="entry name" value="Six-hairpin glycosidases"/>
    <property type="match status" value="1"/>
</dbReference>
<gene>
    <name evidence="2" type="ORF">FTUN_0856</name>
</gene>